<dbReference type="EMBL" id="NPIC01000003">
    <property type="protein sequence ID" value="RDL36957.1"/>
    <property type="molecule type" value="Genomic_DNA"/>
</dbReference>
<feature type="region of interest" description="Disordered" evidence="2">
    <location>
        <begin position="283"/>
        <end position="317"/>
    </location>
</feature>
<dbReference type="AlphaFoldDB" id="A0A370TN59"/>
<dbReference type="Proteomes" id="UP000254866">
    <property type="component" value="Unassembled WGS sequence"/>
</dbReference>
<evidence type="ECO:0000256" key="1">
    <source>
        <dbReference type="SAM" id="Coils"/>
    </source>
</evidence>
<evidence type="ECO:0000313" key="4">
    <source>
        <dbReference type="EMBL" id="RDL36957.1"/>
    </source>
</evidence>
<feature type="region of interest" description="Disordered" evidence="2">
    <location>
        <begin position="335"/>
        <end position="362"/>
    </location>
</feature>
<keyword evidence="1" id="KW-0175">Coiled coil</keyword>
<dbReference type="OrthoDB" id="3513393at2759"/>
<feature type="transmembrane region" description="Helical" evidence="3">
    <location>
        <begin position="170"/>
        <end position="188"/>
    </location>
</feature>
<feature type="coiled-coil region" evidence="1">
    <location>
        <begin position="392"/>
        <end position="463"/>
    </location>
</feature>
<reference evidence="4 5" key="1">
    <citation type="journal article" date="2018" name="IMA Fungus">
        <title>IMA Genome-F 9: Draft genome sequence of Annulohypoxylon stygium, Aspergillus mulundensis, Berkeleyomyces basicola (syn. Thielaviopsis basicola), Ceratocystis smalleyi, two Cercospora beticola strains, Coleophoma cylindrospora, Fusarium fracticaudum, Phialophora cf. hyalina, and Morchella septimelata.</title>
        <authorList>
            <person name="Wingfield B.D."/>
            <person name="Bills G.F."/>
            <person name="Dong Y."/>
            <person name="Huang W."/>
            <person name="Nel W.J."/>
            <person name="Swalarsk-Parry B.S."/>
            <person name="Vaghefi N."/>
            <person name="Wilken P.M."/>
            <person name="An Z."/>
            <person name="de Beer Z.W."/>
            <person name="De Vos L."/>
            <person name="Chen L."/>
            <person name="Duong T.A."/>
            <person name="Gao Y."/>
            <person name="Hammerbacher A."/>
            <person name="Kikkert J.R."/>
            <person name="Li Y."/>
            <person name="Li H."/>
            <person name="Li K."/>
            <person name="Li Q."/>
            <person name="Liu X."/>
            <person name="Ma X."/>
            <person name="Naidoo K."/>
            <person name="Pethybridge S.J."/>
            <person name="Sun J."/>
            <person name="Steenkamp E.T."/>
            <person name="van der Nest M.A."/>
            <person name="van Wyk S."/>
            <person name="Wingfield M.J."/>
            <person name="Xiong C."/>
            <person name="Yue Q."/>
            <person name="Zhang X."/>
        </authorList>
    </citation>
    <scope>NUCLEOTIDE SEQUENCE [LARGE SCALE GENOMIC DNA]</scope>
    <source>
        <strain evidence="4 5">BP 5553</strain>
    </source>
</reference>
<keyword evidence="3" id="KW-1133">Transmembrane helix</keyword>
<keyword evidence="3" id="KW-0472">Membrane</keyword>
<feature type="transmembrane region" description="Helical" evidence="3">
    <location>
        <begin position="194"/>
        <end position="213"/>
    </location>
</feature>
<keyword evidence="3" id="KW-0812">Transmembrane</keyword>
<feature type="region of interest" description="Disordered" evidence="2">
    <location>
        <begin position="1042"/>
        <end position="1064"/>
    </location>
</feature>
<feature type="transmembrane region" description="Helical" evidence="3">
    <location>
        <begin position="26"/>
        <end position="47"/>
    </location>
</feature>
<evidence type="ECO:0000313" key="5">
    <source>
        <dbReference type="Proteomes" id="UP000254866"/>
    </source>
</evidence>
<protein>
    <submittedName>
        <fullName evidence="4">Uncharacterized protein</fullName>
    </submittedName>
</protein>
<evidence type="ECO:0000256" key="2">
    <source>
        <dbReference type="SAM" id="MobiDB-lite"/>
    </source>
</evidence>
<sequence length="1064" mass="119086">MNPPGPAPDETEQSRDGIWSWRKQKLFAVLVLAAGIAIGTTQMPTIWRWVAGTYFYNVEYVLTASGNDLIEGLCTGVKFASDPWNTLVDSDWFKLQRCLGNEDGFRRQGELMLVFFEALWMCMRGFGKILGPLPSVVFIIFFVFYFLPWLYSRIERIGASLVYTRGPSHCCFLLIFFLAVMVIVWSLFPAKWFIMVMLLIILFLAFCPCICIGHRGRPCGAIIELTTPTAETARSAVHGASRPMGSAANLTNPTAKPMQEEAQRSTTGQLGAARANVNVLEEGNGRTSQASATQRVLPQPATNTSPQETQSNGAPIEGWDSSRIVIFALANSETSKPKLPQATANSNSGKVQGNTTPVNWWDSPRTGTFPLASNESDGAGLGGVTWGNARLLRELTELSSEMQTRVRAHELQVKGLEAQLKYAREQGNCTQVRNELDAARTQLRLHERDINSLQLLAEHLRQQLDNARNPNSQAFQSDGACVAKCRRLEEEKQHLLQANQEDNLMAQAVALRFGSPPEEAKHYTLKEYFLKIIHIVVGHIEAGGNVNPSGHPILKAIHNDVYEQRLWELTEYKNQLEGEVSRLGGDVQSTQLGLNPALPPPYRDLAYEDNMRLVFPIYRSLCQKVKYLEDLLDSENSGTMPPSAIGNPRSDFHDKLEHGVIRLVENRPAVSTNPKFEDSEMLLQSLLWDEISRLVNRGSQLCTFIETLPRGNSPLWGSKVDTPLREARQVCRDATMHILNDPRPLEKRTTSIENCRLAARVRRRFKIWCAMEEAIRALANAITSFNGTPPAWTTNPAQPQPSLVPKKSFESLTTALMKREINTLDHRIAQLLEFMENERLPGTNHGKTRIHGPPRYQEDWDALKAAKTFAVLARVHWYDECSPKAATQPKLPLDHPPLLHAVRRRKGKILVPQVPSFPWKLQKDGQLRGVAVAEAPDGADDGGPQSLVVVDEGAQVEWKLPRAGEDQRAVTGGSEKERKSRYWRNYNRVQQLIQCLQDPDPTIPTPTLWKLRSGQDVNMALVQAKESLLIEHVKNLEGQMLDSGLPLPGRPDEECDLYPSKQTS</sequence>
<comment type="caution">
    <text evidence="4">The sequence shown here is derived from an EMBL/GenBank/DDBJ whole genome shotgun (WGS) entry which is preliminary data.</text>
</comment>
<accession>A0A370TN59</accession>
<feature type="compositionally biased region" description="Polar residues" evidence="2">
    <location>
        <begin position="342"/>
        <end position="358"/>
    </location>
</feature>
<gene>
    <name evidence="4" type="ORF">BP5553_04390</name>
</gene>
<evidence type="ECO:0000256" key="3">
    <source>
        <dbReference type="SAM" id="Phobius"/>
    </source>
</evidence>
<dbReference type="GeneID" id="43597239"/>
<proteinExistence type="predicted"/>
<dbReference type="RefSeq" id="XP_031869613.1">
    <property type="nucleotide sequence ID" value="XM_032013013.1"/>
</dbReference>
<feature type="compositionally biased region" description="Polar residues" evidence="2">
    <location>
        <begin position="285"/>
        <end position="313"/>
    </location>
</feature>
<organism evidence="4 5">
    <name type="scientific">Venustampulla echinocandica</name>
    <dbReference type="NCBI Taxonomy" id="2656787"/>
    <lineage>
        <taxon>Eukaryota</taxon>
        <taxon>Fungi</taxon>
        <taxon>Dikarya</taxon>
        <taxon>Ascomycota</taxon>
        <taxon>Pezizomycotina</taxon>
        <taxon>Leotiomycetes</taxon>
        <taxon>Helotiales</taxon>
        <taxon>Pleuroascaceae</taxon>
        <taxon>Venustampulla</taxon>
    </lineage>
</organism>
<name>A0A370TN59_9HELO</name>
<feature type="transmembrane region" description="Helical" evidence="3">
    <location>
        <begin position="129"/>
        <end position="150"/>
    </location>
</feature>
<keyword evidence="5" id="KW-1185">Reference proteome</keyword>
<feature type="region of interest" description="Disordered" evidence="2">
    <location>
        <begin position="238"/>
        <end position="270"/>
    </location>
</feature>